<accession>A0A2I4HS67</accession>
<dbReference type="SUPFAM" id="SSF53098">
    <property type="entry name" value="Ribonuclease H-like"/>
    <property type="match status" value="1"/>
</dbReference>
<sequence length="549" mass="63297">MVPDSENNDGKSRAKCKMCGIIYMAASKYGTGNMRRHIETCPRRSSRDIGQMMLSQTSGNISVSAHKFDTEQYREILVSAIVKHELPFRFVEYSGKRVLNFSFMPPPHNGISLSEKIYNLLCEWGIQHKIFSLTLDNASSNDVSVELLKTQLNIKKALLCDGEFFHLRCCAHILNLVVQDGLKEIDVAIQKVRESIKYVKGSQTRKVKFMDSTNQMSLDSKKGLRQDVPTRWNSTYLMLESALFYRRAFTYLELTDSNFKHCPSISEWERVQKINDLLRVFYRDTCNFSGIKYPTANLYFPSVFSIYFTLKRHSEGEDDYMKRMCCKMLAKFEKYWSEFNVLLAIAVILDPRYKLHFVDFSYTKLYGECSIEYMNVRSKMSSLFMEYGSSSAPTTTCSTTTSESTEFDTFRPDELSGYMRKSQLDLYLDEPRAERNAKIDILSFWKGNEFRYPDLARMARDILSVPVSTVASESTFSVGGRIIDQFRSALKADIVEALVCTRDWLYGEEQEIQEEVKLDELTEDVMELENNKGKGLEDAPPHSSTSRFV</sequence>
<dbReference type="InterPro" id="IPR012337">
    <property type="entry name" value="RNaseH-like_sf"/>
</dbReference>
<protein>
    <submittedName>
        <fullName evidence="4">Zinc finger BED domain-containing protein RICESLEEPER 2-like</fullName>
    </submittedName>
</protein>
<dbReference type="GeneID" id="109020901"/>
<dbReference type="OrthoDB" id="1873329at2759"/>
<proteinExistence type="predicted"/>
<dbReference type="GO" id="GO:0046983">
    <property type="term" value="F:protein dimerization activity"/>
    <property type="evidence" value="ECO:0007669"/>
    <property type="project" value="InterPro"/>
</dbReference>
<dbReference type="KEGG" id="jre:109020901"/>
<keyword evidence="3" id="KW-1185">Reference proteome</keyword>
<dbReference type="InterPro" id="IPR025525">
    <property type="entry name" value="hAT-like_transposase_RNase-H"/>
</dbReference>
<dbReference type="Pfam" id="PF05699">
    <property type="entry name" value="Dimer_Tnp_hAT"/>
    <property type="match status" value="1"/>
</dbReference>
<dbReference type="AlphaFoldDB" id="A0A2I4HS67"/>
<dbReference type="Gramene" id="Jr12_06880_p1">
    <property type="protein sequence ID" value="cds.Jr12_06880_p1"/>
    <property type="gene ID" value="Jr12_06880"/>
</dbReference>
<organism evidence="3 4">
    <name type="scientific">Juglans regia</name>
    <name type="common">English walnut</name>
    <dbReference type="NCBI Taxonomy" id="51240"/>
    <lineage>
        <taxon>Eukaryota</taxon>
        <taxon>Viridiplantae</taxon>
        <taxon>Streptophyta</taxon>
        <taxon>Embryophyta</taxon>
        <taxon>Tracheophyta</taxon>
        <taxon>Spermatophyta</taxon>
        <taxon>Magnoliopsida</taxon>
        <taxon>eudicotyledons</taxon>
        <taxon>Gunneridae</taxon>
        <taxon>Pentapetalae</taxon>
        <taxon>rosids</taxon>
        <taxon>fabids</taxon>
        <taxon>Fagales</taxon>
        <taxon>Juglandaceae</taxon>
        <taxon>Juglans</taxon>
    </lineage>
</organism>
<evidence type="ECO:0000256" key="1">
    <source>
        <dbReference type="ARBA" id="ARBA00023125"/>
    </source>
</evidence>
<dbReference type="Pfam" id="PF14372">
    <property type="entry name" value="hAT-like_RNase-H"/>
    <property type="match status" value="1"/>
</dbReference>
<dbReference type="GO" id="GO:0003677">
    <property type="term" value="F:DNA binding"/>
    <property type="evidence" value="ECO:0007669"/>
    <property type="project" value="UniProtKB-KW"/>
</dbReference>
<dbReference type="PANTHER" id="PTHR46481:SF6">
    <property type="entry name" value="ZINC FINGER BED DOMAIN-CONTAINING PROTEIN RICESLEEPER 2-LIKE"/>
    <property type="match status" value="1"/>
</dbReference>
<dbReference type="SMART" id="SM00614">
    <property type="entry name" value="ZnF_BED"/>
    <property type="match status" value="1"/>
</dbReference>
<feature type="region of interest" description="Disordered" evidence="2">
    <location>
        <begin position="530"/>
        <end position="549"/>
    </location>
</feature>
<evidence type="ECO:0000313" key="3">
    <source>
        <dbReference type="Proteomes" id="UP000235220"/>
    </source>
</evidence>
<evidence type="ECO:0000313" key="4">
    <source>
        <dbReference type="RefSeq" id="XP_018858972.2"/>
    </source>
</evidence>
<dbReference type="InterPro" id="IPR008906">
    <property type="entry name" value="HATC_C_dom"/>
</dbReference>
<gene>
    <name evidence="4" type="primary">LOC109020901</name>
</gene>
<dbReference type="Proteomes" id="UP000235220">
    <property type="component" value="Chromosome 12"/>
</dbReference>
<reference evidence="4" key="1">
    <citation type="submission" date="2025-08" db="UniProtKB">
        <authorList>
            <consortium name="RefSeq"/>
        </authorList>
    </citation>
    <scope>IDENTIFICATION</scope>
    <source>
        <tissue evidence="4">Leaves</tissue>
    </source>
</reference>
<feature type="compositionally biased region" description="Basic and acidic residues" evidence="2">
    <location>
        <begin position="530"/>
        <end position="540"/>
    </location>
</feature>
<dbReference type="InterPro" id="IPR052035">
    <property type="entry name" value="ZnF_BED_domain_contain"/>
</dbReference>
<dbReference type="RefSeq" id="XP_018858972.2">
    <property type="nucleotide sequence ID" value="XM_019003427.2"/>
</dbReference>
<keyword evidence="1" id="KW-0238">DNA-binding</keyword>
<name>A0A2I4HS67_JUGRE</name>
<dbReference type="PANTHER" id="PTHR46481">
    <property type="entry name" value="ZINC FINGER BED DOMAIN-CONTAINING PROTEIN 4"/>
    <property type="match status" value="1"/>
</dbReference>
<evidence type="ECO:0000256" key="2">
    <source>
        <dbReference type="SAM" id="MobiDB-lite"/>
    </source>
</evidence>